<dbReference type="Proteomes" id="UP001187471">
    <property type="component" value="Unassembled WGS sequence"/>
</dbReference>
<name>A0AA88U1X9_9ASTE</name>
<reference evidence="1" key="1">
    <citation type="submission" date="2022-12" db="EMBL/GenBank/DDBJ databases">
        <title>Draft genome assemblies for two species of Escallonia (Escalloniales).</title>
        <authorList>
            <person name="Chanderbali A."/>
            <person name="Dervinis C."/>
            <person name="Anghel I."/>
            <person name="Soltis D."/>
            <person name="Soltis P."/>
            <person name="Zapata F."/>
        </authorList>
    </citation>
    <scope>NUCLEOTIDE SEQUENCE</scope>
    <source>
        <strain evidence="1">UCBG92.1500</strain>
        <tissue evidence="1">Leaf</tissue>
    </source>
</reference>
<organism evidence="1 2">
    <name type="scientific">Escallonia rubra</name>
    <dbReference type="NCBI Taxonomy" id="112253"/>
    <lineage>
        <taxon>Eukaryota</taxon>
        <taxon>Viridiplantae</taxon>
        <taxon>Streptophyta</taxon>
        <taxon>Embryophyta</taxon>
        <taxon>Tracheophyta</taxon>
        <taxon>Spermatophyta</taxon>
        <taxon>Magnoliopsida</taxon>
        <taxon>eudicotyledons</taxon>
        <taxon>Gunneridae</taxon>
        <taxon>Pentapetalae</taxon>
        <taxon>asterids</taxon>
        <taxon>campanulids</taxon>
        <taxon>Escalloniales</taxon>
        <taxon>Escalloniaceae</taxon>
        <taxon>Escallonia</taxon>
    </lineage>
</organism>
<keyword evidence="2" id="KW-1185">Reference proteome</keyword>
<accession>A0AA88U1X9</accession>
<evidence type="ECO:0000313" key="2">
    <source>
        <dbReference type="Proteomes" id="UP001187471"/>
    </source>
</evidence>
<protein>
    <submittedName>
        <fullName evidence="1">Uncharacterized protein</fullName>
    </submittedName>
</protein>
<evidence type="ECO:0000313" key="1">
    <source>
        <dbReference type="EMBL" id="KAK2967305.1"/>
    </source>
</evidence>
<dbReference type="AlphaFoldDB" id="A0AA88U1X9"/>
<sequence>MAATRVDLHCPQIQPTKEEEQVEREIDLNEVSRLCNEHARGISALGCVDEHKPTSDRNIVDDGSADVAECRGTGQQANHFKCLHSS</sequence>
<gene>
    <name evidence="1" type="ORF">RJ640_004871</name>
</gene>
<comment type="caution">
    <text evidence="1">The sequence shown here is derived from an EMBL/GenBank/DDBJ whole genome shotgun (WGS) entry which is preliminary data.</text>
</comment>
<proteinExistence type="predicted"/>
<dbReference type="EMBL" id="JAVXUO010003037">
    <property type="protein sequence ID" value="KAK2967305.1"/>
    <property type="molecule type" value="Genomic_DNA"/>
</dbReference>